<dbReference type="EMBL" id="JARLKY010000006">
    <property type="protein sequence ID" value="MEC0225946.1"/>
    <property type="molecule type" value="Genomic_DNA"/>
</dbReference>
<evidence type="ECO:0000313" key="3">
    <source>
        <dbReference type="EMBL" id="MEC0225946.1"/>
    </source>
</evidence>
<name>A0ABU6FW48_9BACL</name>
<proteinExistence type="predicted"/>
<dbReference type="RefSeq" id="WP_326070374.1">
    <property type="nucleotide sequence ID" value="NZ_JARLKY010000006.1"/>
</dbReference>
<feature type="coiled-coil region" evidence="1">
    <location>
        <begin position="147"/>
        <end position="181"/>
    </location>
</feature>
<keyword evidence="4" id="KW-1185">Reference proteome</keyword>
<reference evidence="3 4" key="1">
    <citation type="submission" date="2023-03" db="EMBL/GenBank/DDBJ databases">
        <title>Bacillus Genome Sequencing.</title>
        <authorList>
            <person name="Dunlap C."/>
        </authorList>
    </citation>
    <scope>NUCLEOTIDE SEQUENCE [LARGE SCALE GENOMIC DNA]</scope>
    <source>
        <strain evidence="3 4">BD-533</strain>
    </source>
</reference>
<organism evidence="3 4">
    <name type="scientific">Paenibacillus alba</name>
    <dbReference type="NCBI Taxonomy" id="1197127"/>
    <lineage>
        <taxon>Bacteria</taxon>
        <taxon>Bacillati</taxon>
        <taxon>Bacillota</taxon>
        <taxon>Bacilli</taxon>
        <taxon>Bacillales</taxon>
        <taxon>Paenibacillaceae</taxon>
        <taxon>Paenibacillus</taxon>
    </lineage>
</organism>
<dbReference type="Proteomes" id="UP001338137">
    <property type="component" value="Unassembled WGS sequence"/>
</dbReference>
<dbReference type="Pfam" id="PF06210">
    <property type="entry name" value="DUF1003"/>
    <property type="match status" value="1"/>
</dbReference>
<comment type="caution">
    <text evidence="3">The sequence shown here is derived from an EMBL/GenBank/DDBJ whole genome shotgun (WGS) entry which is preliminary data.</text>
</comment>
<accession>A0ABU6FW48</accession>
<evidence type="ECO:0000256" key="2">
    <source>
        <dbReference type="SAM" id="Phobius"/>
    </source>
</evidence>
<evidence type="ECO:0000256" key="1">
    <source>
        <dbReference type="SAM" id="Coils"/>
    </source>
</evidence>
<keyword evidence="2" id="KW-0472">Membrane</keyword>
<keyword evidence="1" id="KW-0175">Coiled coil</keyword>
<keyword evidence="2" id="KW-1133">Transmembrane helix</keyword>
<feature type="transmembrane region" description="Helical" evidence="2">
    <location>
        <begin position="72"/>
        <end position="95"/>
    </location>
</feature>
<protein>
    <submittedName>
        <fullName evidence="3">DUF1003 domain-containing protein</fullName>
    </submittedName>
</protein>
<dbReference type="PANTHER" id="PTHR41386">
    <property type="entry name" value="INTEGRAL MEMBRANE PROTEIN-RELATED"/>
    <property type="match status" value="1"/>
</dbReference>
<evidence type="ECO:0000313" key="4">
    <source>
        <dbReference type="Proteomes" id="UP001338137"/>
    </source>
</evidence>
<keyword evidence="2" id="KW-0812">Transmembrane</keyword>
<dbReference type="PANTHER" id="PTHR41386:SF1">
    <property type="entry name" value="MEMBRANE PROTEIN"/>
    <property type="match status" value="1"/>
</dbReference>
<feature type="transmembrane region" description="Helical" evidence="2">
    <location>
        <begin position="107"/>
        <end position="127"/>
    </location>
</feature>
<gene>
    <name evidence="3" type="ORF">P4I72_02250</name>
</gene>
<sequence>MSEDLDREEISGACTPEQLVQELEQDQSTQLDMEQLDRIKLMVREYQGNIKSHLTQQQEKKASWADRLADNIATFGGSWTFIVLFSLFLLGWMAINLTAIAYDKPPFILLNLILSCIAAFQAPVILMSQNRQAARDKQEAILDFAINYRAEQENIELKTLLERLDQRMERLEQQGLERNSDRSPEEE</sequence>
<dbReference type="InterPro" id="IPR010406">
    <property type="entry name" value="DUF1003"/>
</dbReference>